<keyword evidence="4" id="KW-1185">Reference proteome</keyword>
<dbReference type="InterPro" id="IPR055642">
    <property type="entry name" value="DUF7218"/>
</dbReference>
<gene>
    <name evidence="3" type="ORF">RDV89_18175</name>
</gene>
<organism evidence="3 4">
    <name type="scientific">Nocardioides imazamoxiresistens</name>
    <dbReference type="NCBI Taxonomy" id="3231893"/>
    <lineage>
        <taxon>Bacteria</taxon>
        <taxon>Bacillati</taxon>
        <taxon>Actinomycetota</taxon>
        <taxon>Actinomycetes</taxon>
        <taxon>Propionibacteriales</taxon>
        <taxon>Nocardioidaceae</taxon>
        <taxon>Nocardioides</taxon>
    </lineage>
</organism>
<sequence length="90" mass="9961">MPAREDPGPSVKDDEKYEALRRDGASKEKAARIANASARDGAKEVGRRGGKAGSYEDWTVDELRKRAAELNVEGRSSMNKDELVEALRDR</sequence>
<feature type="compositionally biased region" description="Basic and acidic residues" evidence="1">
    <location>
        <begin position="1"/>
        <end position="31"/>
    </location>
</feature>
<evidence type="ECO:0000313" key="4">
    <source>
        <dbReference type="Proteomes" id="UP001268542"/>
    </source>
</evidence>
<comment type="caution">
    <text evidence="3">The sequence shown here is derived from an EMBL/GenBank/DDBJ whole genome shotgun (WGS) entry which is preliminary data.</text>
</comment>
<dbReference type="InterPro" id="IPR036269">
    <property type="entry name" value="Rho_N_sf"/>
</dbReference>
<reference evidence="3 4" key="1">
    <citation type="submission" date="2023-08" db="EMBL/GenBank/DDBJ databases">
        <title>Nocardioides seae sp. nov., a bacterium isolated from a soil.</title>
        <authorList>
            <person name="Wang X."/>
        </authorList>
    </citation>
    <scope>NUCLEOTIDE SEQUENCE [LARGE SCALE GENOMIC DNA]</scope>
    <source>
        <strain evidence="3 4">YZH12</strain>
    </source>
</reference>
<dbReference type="Proteomes" id="UP001268542">
    <property type="component" value="Unassembled WGS sequence"/>
</dbReference>
<dbReference type="SUPFAM" id="SSF68912">
    <property type="entry name" value="Rho N-terminal domain-like"/>
    <property type="match status" value="1"/>
</dbReference>
<proteinExistence type="predicted"/>
<dbReference type="RefSeq" id="WP_315735371.1">
    <property type="nucleotide sequence ID" value="NZ_JAVYII010000009.1"/>
</dbReference>
<dbReference type="Pfam" id="PF07498">
    <property type="entry name" value="Rho_N"/>
    <property type="match status" value="1"/>
</dbReference>
<name>A0ABU3Q0I5_9ACTN</name>
<evidence type="ECO:0000259" key="2">
    <source>
        <dbReference type="Pfam" id="PF07498"/>
    </source>
</evidence>
<accession>A0ABU3Q0I5</accession>
<feature type="region of interest" description="Disordered" evidence="1">
    <location>
        <begin position="1"/>
        <end position="55"/>
    </location>
</feature>
<dbReference type="InterPro" id="IPR011112">
    <property type="entry name" value="Rho-like_N"/>
</dbReference>
<protein>
    <submittedName>
        <fullName evidence="3">Rho termination factor N-terminal domain-containing protein</fullName>
    </submittedName>
</protein>
<evidence type="ECO:0000313" key="3">
    <source>
        <dbReference type="EMBL" id="MDT9595022.1"/>
    </source>
</evidence>
<feature type="domain" description="Rho termination factor-like N-terminal" evidence="2">
    <location>
        <begin position="57"/>
        <end position="87"/>
    </location>
</feature>
<dbReference type="Pfam" id="PF23855">
    <property type="entry name" value="DUF7218"/>
    <property type="match status" value="1"/>
</dbReference>
<dbReference type="EMBL" id="JAVYII010000009">
    <property type="protein sequence ID" value="MDT9595022.1"/>
    <property type="molecule type" value="Genomic_DNA"/>
</dbReference>
<evidence type="ECO:0000256" key="1">
    <source>
        <dbReference type="SAM" id="MobiDB-lite"/>
    </source>
</evidence>